<evidence type="ECO:0000256" key="1">
    <source>
        <dbReference type="ARBA" id="ARBA00005005"/>
    </source>
</evidence>
<proteinExistence type="inferred from homology"/>
<dbReference type="GO" id="GO:0004300">
    <property type="term" value="F:enoyl-CoA hydratase activity"/>
    <property type="evidence" value="ECO:0007669"/>
    <property type="project" value="UniProtKB-ARBA"/>
</dbReference>
<evidence type="ECO:0000259" key="4">
    <source>
        <dbReference type="Pfam" id="PF01575"/>
    </source>
</evidence>
<dbReference type="PRINTS" id="PR00081">
    <property type="entry name" value="GDHRDH"/>
</dbReference>
<evidence type="ECO:0000256" key="3">
    <source>
        <dbReference type="ARBA" id="ARBA00006484"/>
    </source>
</evidence>
<dbReference type="InterPro" id="IPR002539">
    <property type="entry name" value="MaoC-like_dom"/>
</dbReference>
<dbReference type="InterPro" id="IPR020904">
    <property type="entry name" value="Sc_DH/Rdtase_CS"/>
</dbReference>
<comment type="caution">
    <text evidence="5">The sequence shown here is derived from an EMBL/GenBank/DDBJ whole genome shotgun (WGS) entry which is preliminary data.</text>
</comment>
<evidence type="ECO:0000313" key="5">
    <source>
        <dbReference type="EMBL" id="GGK72681.1"/>
    </source>
</evidence>
<organism evidence="5 6">
    <name type="scientific">Mangrovihabitans endophyticus</name>
    <dbReference type="NCBI Taxonomy" id="1751298"/>
    <lineage>
        <taxon>Bacteria</taxon>
        <taxon>Bacillati</taxon>
        <taxon>Actinomycetota</taxon>
        <taxon>Actinomycetes</taxon>
        <taxon>Micromonosporales</taxon>
        <taxon>Micromonosporaceae</taxon>
        <taxon>Mangrovihabitans</taxon>
    </lineage>
</organism>
<reference evidence="5" key="1">
    <citation type="journal article" date="2014" name="Int. J. Syst. Evol. Microbiol.">
        <title>Complete genome sequence of Corynebacterium casei LMG S-19264T (=DSM 44701T), isolated from a smear-ripened cheese.</title>
        <authorList>
            <consortium name="US DOE Joint Genome Institute (JGI-PGF)"/>
            <person name="Walter F."/>
            <person name="Albersmeier A."/>
            <person name="Kalinowski J."/>
            <person name="Ruckert C."/>
        </authorList>
    </citation>
    <scope>NUCLEOTIDE SEQUENCE</scope>
    <source>
        <strain evidence="5">CGMCC 4.7299</strain>
    </source>
</reference>
<dbReference type="SUPFAM" id="SSF51735">
    <property type="entry name" value="NAD(P)-binding Rossmann-fold domains"/>
    <property type="match status" value="1"/>
</dbReference>
<evidence type="ECO:0000256" key="2">
    <source>
        <dbReference type="ARBA" id="ARBA00005254"/>
    </source>
</evidence>
<dbReference type="GO" id="GO:0006635">
    <property type="term" value="P:fatty acid beta-oxidation"/>
    <property type="evidence" value="ECO:0007669"/>
    <property type="project" value="UniProtKB-UniPathway"/>
</dbReference>
<dbReference type="GO" id="GO:0016616">
    <property type="term" value="F:oxidoreductase activity, acting on the CH-OH group of donors, NAD or NADP as acceptor"/>
    <property type="evidence" value="ECO:0007669"/>
    <property type="project" value="TreeGrafter"/>
</dbReference>
<accession>A0A8J3BRX4</accession>
<dbReference type="Gene3D" id="3.40.50.720">
    <property type="entry name" value="NAD(P)-binding Rossmann-like Domain"/>
    <property type="match status" value="1"/>
</dbReference>
<dbReference type="Pfam" id="PF01575">
    <property type="entry name" value="MaoC_dehydratas"/>
    <property type="match status" value="1"/>
</dbReference>
<dbReference type="PANTHER" id="PTHR42760:SF40">
    <property type="entry name" value="3-OXOACYL-[ACYL-CARRIER-PROTEIN] REDUCTASE, CHLOROPLASTIC"/>
    <property type="match status" value="1"/>
</dbReference>
<dbReference type="GO" id="GO:0030497">
    <property type="term" value="P:fatty acid elongation"/>
    <property type="evidence" value="ECO:0007669"/>
    <property type="project" value="TreeGrafter"/>
</dbReference>
<gene>
    <name evidence="5" type="ORF">GCM10012284_03160</name>
</gene>
<dbReference type="UniPathway" id="UPA00659"/>
<dbReference type="Pfam" id="PF00106">
    <property type="entry name" value="adh_short"/>
    <property type="match status" value="1"/>
</dbReference>
<dbReference type="InterPro" id="IPR002347">
    <property type="entry name" value="SDR_fam"/>
</dbReference>
<name>A0A8J3BRX4_9ACTN</name>
<comment type="pathway">
    <text evidence="1">Lipid metabolism; fatty acid beta-oxidation.</text>
</comment>
<dbReference type="InterPro" id="IPR036291">
    <property type="entry name" value="NAD(P)-bd_dom_sf"/>
</dbReference>
<reference evidence="5" key="2">
    <citation type="submission" date="2020-09" db="EMBL/GenBank/DDBJ databases">
        <authorList>
            <person name="Sun Q."/>
            <person name="Zhou Y."/>
        </authorList>
    </citation>
    <scope>NUCLEOTIDE SEQUENCE</scope>
    <source>
        <strain evidence="5">CGMCC 4.7299</strain>
    </source>
</reference>
<dbReference type="Gene3D" id="3.10.129.10">
    <property type="entry name" value="Hotdog Thioesterase"/>
    <property type="match status" value="1"/>
</dbReference>
<dbReference type="PROSITE" id="PS00061">
    <property type="entry name" value="ADH_SHORT"/>
    <property type="match status" value="1"/>
</dbReference>
<dbReference type="InterPro" id="IPR029069">
    <property type="entry name" value="HotDog_dom_sf"/>
</dbReference>
<dbReference type="AlphaFoldDB" id="A0A8J3BRX4"/>
<protein>
    <recommendedName>
        <fullName evidence="4">MaoC-like domain-containing protein</fullName>
    </recommendedName>
</protein>
<dbReference type="EMBL" id="BMMX01000001">
    <property type="protein sequence ID" value="GGK72681.1"/>
    <property type="molecule type" value="Genomic_DNA"/>
</dbReference>
<feature type="domain" description="MaoC-like" evidence="4">
    <location>
        <begin position="3"/>
        <end position="78"/>
    </location>
</feature>
<dbReference type="SUPFAM" id="SSF54637">
    <property type="entry name" value="Thioesterase/thiol ester dehydrase-isomerase"/>
    <property type="match status" value="1"/>
</dbReference>
<evidence type="ECO:0000313" key="6">
    <source>
        <dbReference type="Proteomes" id="UP000656042"/>
    </source>
</evidence>
<keyword evidence="6" id="KW-1185">Reference proteome</keyword>
<comment type="similarity">
    <text evidence="3">Belongs to the short-chain dehydrogenases/reductases (SDR) family.</text>
</comment>
<dbReference type="PANTHER" id="PTHR42760">
    <property type="entry name" value="SHORT-CHAIN DEHYDROGENASES/REDUCTASES FAMILY MEMBER"/>
    <property type="match status" value="1"/>
</dbReference>
<comment type="similarity">
    <text evidence="2">Belongs to the enoyl-CoA hydratase/isomerase family.</text>
</comment>
<dbReference type="Proteomes" id="UP000656042">
    <property type="component" value="Unassembled WGS sequence"/>
</dbReference>
<sequence length="494" mass="51624">MQLTGGDVAQFAAATGDLNPLHSCEEFARRLPYGRPIAHGVLACLAALDESSPRLGRVNGMDIEFRRPVVTGIPYRTEISARPSWTALQVLDGSTLCIDVRLTGADRPVGRPTAPMPSVKLSMPAEPAVYPAEGPAVGTTVAGVYSPPDDRFAALARRWPRAYEVLGKTAFEALAWSGFLAGMELPGRGALLCRLSLSLTGAAGSGRRVYGARVADVDRRFHLITVSGDLCADGAPYVVAEIEAMVLHHVAPPALAALDQVLAPSRRLSGRTAVVVGASRGLGAALAMGLAGQGCRVLVGHRHAGTEIEELNAQLGARGAVTAVRGDATEPAWAQAVLDHLSRDGSGLDFLILNAAPTIGALMFEPAAVDRLTRYVADSVALVATPLAGLLAPLVAAAGRCLLVSSAALATRPAPWPHYVTAKSAVEGLVAWTAAQQPEARFFTARPGLVLTDQTNTPAAREQATPVERVAGPIIERFLTTVGSPGRAVRLDRD</sequence>